<dbReference type="GO" id="GO:0008360">
    <property type="term" value="P:regulation of cell shape"/>
    <property type="evidence" value="ECO:0007669"/>
    <property type="project" value="UniProtKB-KW"/>
</dbReference>
<dbReference type="GO" id="GO:0071555">
    <property type="term" value="P:cell wall organization"/>
    <property type="evidence" value="ECO:0007669"/>
    <property type="project" value="UniProtKB-KW"/>
</dbReference>
<keyword evidence="12 18" id="KW-0511">Multifunctional enzyme</keyword>
<dbReference type="GO" id="GO:0009245">
    <property type="term" value="P:lipid A biosynthetic process"/>
    <property type="evidence" value="ECO:0007669"/>
    <property type="project" value="UniProtKB-UniRule"/>
</dbReference>
<keyword evidence="22" id="KW-1185">Reference proteome</keyword>
<keyword evidence="9 18" id="KW-0460">Magnesium</keyword>
<keyword evidence="14 18" id="KW-0961">Cell wall biogenesis/degradation</keyword>
<keyword evidence="7 18" id="KW-0479">Metal-binding</keyword>
<feature type="binding site" evidence="18">
    <location>
        <position position="228"/>
    </location>
    <ligand>
        <name>Mg(2+)</name>
        <dbReference type="ChEBI" id="CHEBI:18420"/>
    </ligand>
</feature>
<dbReference type="SUPFAM" id="SSF51161">
    <property type="entry name" value="Trimeric LpxA-like enzymes"/>
    <property type="match status" value="1"/>
</dbReference>
<evidence type="ECO:0000259" key="20">
    <source>
        <dbReference type="Pfam" id="PF25087"/>
    </source>
</evidence>
<comment type="similarity">
    <text evidence="3 18">In the N-terminal section; belongs to the N-acetylglucosamine-1-phosphate uridyltransferase family.</text>
</comment>
<accession>A0A1G6BZT5</accession>
<dbReference type="Proteomes" id="UP000199626">
    <property type="component" value="Unassembled WGS sequence"/>
</dbReference>
<dbReference type="PANTHER" id="PTHR43584">
    <property type="entry name" value="NUCLEOTIDYL TRANSFERASE"/>
    <property type="match status" value="1"/>
</dbReference>
<comment type="pathway">
    <text evidence="18">Nucleotide-sugar biosynthesis; UDP-N-acetyl-alpha-D-glucosamine biosynthesis; N-acetyl-alpha-D-glucosamine 1-phosphate from alpha-D-glucosamine 6-phosphate (route II): step 2/2.</text>
</comment>
<gene>
    <name evidence="18" type="primary">glmU</name>
    <name evidence="21" type="ORF">SAMN02927930_01025</name>
</gene>
<comment type="pathway">
    <text evidence="18">Nucleotide-sugar biosynthesis; UDP-N-acetyl-alpha-D-glucosamine biosynthesis; UDP-N-acetyl-alpha-D-glucosamine from N-acetyl-alpha-D-glucosamine 1-phosphate: step 1/1.</text>
</comment>
<comment type="pathway">
    <text evidence="18">Bacterial outer membrane biogenesis; LPS lipid A biosynthesis.</text>
</comment>
<dbReference type="EC" id="2.7.7.23" evidence="18"/>
<keyword evidence="10 18" id="KW-0133">Cell shape</keyword>
<dbReference type="OrthoDB" id="9775031at2"/>
<evidence type="ECO:0000256" key="5">
    <source>
        <dbReference type="ARBA" id="ARBA00022679"/>
    </source>
</evidence>
<feature type="binding site" evidence="18">
    <location>
        <position position="228"/>
    </location>
    <ligand>
        <name>UDP-N-acetyl-alpha-D-glucosamine</name>
        <dbReference type="ChEBI" id="CHEBI:57705"/>
    </ligand>
</feature>
<dbReference type="InterPro" id="IPR056729">
    <property type="entry name" value="GMPPB_C"/>
</dbReference>
<dbReference type="AlphaFoldDB" id="A0A1G6BZT5"/>
<dbReference type="InterPro" id="IPR005882">
    <property type="entry name" value="Bifunctional_GlmU"/>
</dbReference>
<comment type="catalytic activity">
    <reaction evidence="16 18">
        <text>N-acetyl-alpha-D-glucosamine 1-phosphate + UTP + H(+) = UDP-N-acetyl-alpha-D-glucosamine + diphosphate</text>
        <dbReference type="Rhea" id="RHEA:13509"/>
        <dbReference type="ChEBI" id="CHEBI:15378"/>
        <dbReference type="ChEBI" id="CHEBI:33019"/>
        <dbReference type="ChEBI" id="CHEBI:46398"/>
        <dbReference type="ChEBI" id="CHEBI:57705"/>
        <dbReference type="ChEBI" id="CHEBI:57776"/>
        <dbReference type="EC" id="2.7.7.23"/>
    </reaction>
</comment>
<comment type="cofactor">
    <cofactor evidence="18">
        <name>Mg(2+)</name>
        <dbReference type="ChEBI" id="CHEBI:18420"/>
    </cofactor>
    <text evidence="18">Binds 1 Mg(2+) ion per subunit.</text>
</comment>
<comment type="function">
    <text evidence="17 18">Catalyzes the last two sequential reactions in the de novo biosynthetic pathway for UDP-N-acetylglucosamine (UDP-GlcNAc). The C-terminal domain catalyzes the transfer of acetyl group from acetyl coenzyme A to glucosamine-1-phosphate (GlcN-1-P) to produce N-acetylglucosamine-1-phosphate (GlcNAc-1-P), which is converted into UDP-GlcNAc by the transfer of uridine 5-monophosphate (from uridine 5-triphosphate), a reaction catalyzed by the N-terminal domain.</text>
</comment>
<feature type="binding site" evidence="18">
    <location>
        <position position="367"/>
    </location>
    <ligand>
        <name>UDP-N-acetyl-alpha-D-glucosamine</name>
        <dbReference type="ChEBI" id="CHEBI:57705"/>
    </ligand>
</feature>
<dbReference type="InterPro" id="IPR038009">
    <property type="entry name" value="GlmU_C_LbH"/>
</dbReference>
<feature type="binding site" evidence="18">
    <location>
        <position position="25"/>
    </location>
    <ligand>
        <name>UDP-N-acetyl-alpha-D-glucosamine</name>
        <dbReference type="ChEBI" id="CHEBI:57705"/>
    </ligand>
</feature>
<protein>
    <recommendedName>
        <fullName evidence="18">Bifunctional protein GlmU</fullName>
    </recommendedName>
    <domain>
        <recommendedName>
            <fullName evidence="18">UDP-N-acetylglucosamine pyrophosphorylase</fullName>
            <ecNumber evidence="18">2.7.7.23</ecNumber>
        </recommendedName>
        <alternativeName>
            <fullName evidence="18">N-acetylglucosamine-1-phosphate uridyltransferase</fullName>
        </alternativeName>
    </domain>
    <domain>
        <recommendedName>
            <fullName evidence="18">Glucosamine-1-phosphate N-acetyltransferase</fullName>
            <ecNumber evidence="18">2.3.1.157</ecNumber>
        </recommendedName>
    </domain>
</protein>
<dbReference type="InterPro" id="IPR018357">
    <property type="entry name" value="Hexapep_transf_CS"/>
</dbReference>
<dbReference type="HAMAP" id="MF_01631">
    <property type="entry name" value="GlmU"/>
    <property type="match status" value="1"/>
</dbReference>
<feature type="binding site" evidence="18">
    <location>
        <position position="381"/>
    </location>
    <ligand>
        <name>acetyl-CoA</name>
        <dbReference type="ChEBI" id="CHEBI:57288"/>
    </ligand>
</feature>
<keyword evidence="4 18" id="KW-0963">Cytoplasm</keyword>
<evidence type="ECO:0000256" key="14">
    <source>
        <dbReference type="ARBA" id="ARBA00023316"/>
    </source>
</evidence>
<evidence type="ECO:0000313" key="21">
    <source>
        <dbReference type="EMBL" id="SDB26096.1"/>
    </source>
</evidence>
<evidence type="ECO:0000256" key="17">
    <source>
        <dbReference type="ARBA" id="ARBA00049628"/>
    </source>
</evidence>
<reference evidence="22" key="1">
    <citation type="submission" date="2016-10" db="EMBL/GenBank/DDBJ databases">
        <authorList>
            <person name="Varghese N."/>
            <person name="Submissions S."/>
        </authorList>
    </citation>
    <scope>NUCLEOTIDE SEQUENCE [LARGE SCALE GENOMIC DNA]</scope>
    <source>
        <strain evidence="22">CGMCC 1.10824</strain>
    </source>
</reference>
<evidence type="ECO:0000256" key="11">
    <source>
        <dbReference type="ARBA" id="ARBA00022984"/>
    </source>
</evidence>
<dbReference type="Pfam" id="PF12804">
    <property type="entry name" value="NTP_transf_3"/>
    <property type="match status" value="1"/>
</dbReference>
<feature type="region of interest" description="Linker" evidence="18">
    <location>
        <begin position="231"/>
        <end position="251"/>
    </location>
</feature>
<feature type="region of interest" description="Pyrophosphorylase" evidence="18">
    <location>
        <begin position="1"/>
        <end position="230"/>
    </location>
</feature>
<evidence type="ECO:0000256" key="16">
    <source>
        <dbReference type="ARBA" id="ARBA00048493"/>
    </source>
</evidence>
<name>A0A1G6BZT5_9GAMM</name>
<feature type="binding site" evidence="18">
    <location>
        <begin position="81"/>
        <end position="82"/>
    </location>
    <ligand>
        <name>UDP-N-acetyl-alpha-D-glucosamine</name>
        <dbReference type="ChEBI" id="CHEBI:57705"/>
    </ligand>
</feature>
<feature type="domain" description="MobA-like NTP transferase" evidence="19">
    <location>
        <begin position="8"/>
        <end position="130"/>
    </location>
</feature>
<keyword evidence="13 18" id="KW-0012">Acyltransferase</keyword>
<feature type="binding site" evidence="18">
    <location>
        <position position="406"/>
    </location>
    <ligand>
        <name>acetyl-CoA</name>
        <dbReference type="ChEBI" id="CHEBI:57288"/>
    </ligand>
</feature>
<dbReference type="GO" id="GO:0006048">
    <property type="term" value="P:UDP-N-acetylglucosamine biosynthetic process"/>
    <property type="evidence" value="ECO:0007669"/>
    <property type="project" value="UniProtKB-UniPathway"/>
</dbReference>
<evidence type="ECO:0000256" key="15">
    <source>
        <dbReference type="ARBA" id="ARBA00048247"/>
    </source>
</evidence>
<evidence type="ECO:0000256" key="4">
    <source>
        <dbReference type="ARBA" id="ARBA00022490"/>
    </source>
</evidence>
<evidence type="ECO:0000256" key="10">
    <source>
        <dbReference type="ARBA" id="ARBA00022960"/>
    </source>
</evidence>
<dbReference type="Gene3D" id="2.160.10.10">
    <property type="entry name" value="Hexapeptide repeat proteins"/>
    <property type="match status" value="1"/>
</dbReference>
<dbReference type="GO" id="GO:0000287">
    <property type="term" value="F:magnesium ion binding"/>
    <property type="evidence" value="ECO:0007669"/>
    <property type="project" value="UniProtKB-UniRule"/>
</dbReference>
<organism evidence="21 22">
    <name type="scientific">Pseudidiomarina indica</name>
    <dbReference type="NCBI Taxonomy" id="1159017"/>
    <lineage>
        <taxon>Bacteria</taxon>
        <taxon>Pseudomonadati</taxon>
        <taxon>Pseudomonadota</taxon>
        <taxon>Gammaproteobacteria</taxon>
        <taxon>Alteromonadales</taxon>
        <taxon>Idiomarinaceae</taxon>
        <taxon>Pseudidiomarina</taxon>
    </lineage>
</organism>
<feature type="binding site" evidence="18">
    <location>
        <position position="441"/>
    </location>
    <ligand>
        <name>acetyl-CoA</name>
        <dbReference type="ChEBI" id="CHEBI:57288"/>
    </ligand>
</feature>
<comment type="similarity">
    <text evidence="2 18">In the C-terminal section; belongs to the transferase hexapeptide repeat family.</text>
</comment>
<dbReference type="InterPro" id="IPR011004">
    <property type="entry name" value="Trimer_LpxA-like_sf"/>
</dbReference>
<dbReference type="NCBIfam" id="TIGR01173">
    <property type="entry name" value="glmU"/>
    <property type="match status" value="1"/>
</dbReference>
<feature type="region of interest" description="N-acetyltransferase" evidence="18">
    <location>
        <begin position="252"/>
        <end position="457"/>
    </location>
</feature>
<feature type="binding site" evidence="18">
    <location>
        <position position="378"/>
    </location>
    <ligand>
        <name>UDP-N-acetyl-alpha-D-glucosamine</name>
        <dbReference type="ChEBI" id="CHEBI:57705"/>
    </ligand>
</feature>
<dbReference type="GO" id="GO:0005737">
    <property type="term" value="C:cytoplasm"/>
    <property type="evidence" value="ECO:0007669"/>
    <property type="project" value="UniProtKB-SubCell"/>
</dbReference>
<dbReference type="UniPathway" id="UPA00113">
    <property type="reaction ID" value="UER00532"/>
</dbReference>
<dbReference type="GO" id="GO:0016020">
    <property type="term" value="C:membrane"/>
    <property type="evidence" value="ECO:0007669"/>
    <property type="project" value="GOC"/>
</dbReference>
<feature type="binding site" evidence="18">
    <location>
        <position position="334"/>
    </location>
    <ligand>
        <name>UDP-N-acetyl-alpha-D-glucosamine</name>
        <dbReference type="ChEBI" id="CHEBI:57705"/>
    </ligand>
</feature>
<dbReference type="SUPFAM" id="SSF53448">
    <property type="entry name" value="Nucleotide-diphospho-sugar transferases"/>
    <property type="match status" value="1"/>
</dbReference>
<dbReference type="CDD" id="cd03353">
    <property type="entry name" value="LbH_GlmU_C"/>
    <property type="match status" value="1"/>
</dbReference>
<evidence type="ECO:0000256" key="7">
    <source>
        <dbReference type="ARBA" id="ARBA00022723"/>
    </source>
</evidence>
<dbReference type="InterPro" id="IPR001451">
    <property type="entry name" value="Hexapep"/>
</dbReference>
<keyword evidence="8 18" id="KW-0677">Repeat</keyword>
<evidence type="ECO:0000259" key="19">
    <source>
        <dbReference type="Pfam" id="PF12804"/>
    </source>
</evidence>
<dbReference type="EMBL" id="FMXN01000004">
    <property type="protein sequence ID" value="SDB26096.1"/>
    <property type="molecule type" value="Genomic_DNA"/>
</dbReference>
<feature type="binding site" evidence="18">
    <location>
        <begin position="11"/>
        <end position="14"/>
    </location>
    <ligand>
        <name>UDP-N-acetyl-alpha-D-glucosamine</name>
        <dbReference type="ChEBI" id="CHEBI:57705"/>
    </ligand>
</feature>
<dbReference type="Pfam" id="PF00132">
    <property type="entry name" value="Hexapep"/>
    <property type="match status" value="1"/>
</dbReference>
<dbReference type="GO" id="GO:0000902">
    <property type="term" value="P:cell morphogenesis"/>
    <property type="evidence" value="ECO:0007669"/>
    <property type="project" value="UniProtKB-UniRule"/>
</dbReference>
<comment type="subunit">
    <text evidence="18">Homotrimer.</text>
</comment>
<keyword evidence="5 18" id="KW-0808">Transferase</keyword>
<evidence type="ECO:0000256" key="18">
    <source>
        <dbReference type="HAMAP-Rule" id="MF_01631"/>
    </source>
</evidence>
<dbReference type="GO" id="GO:0019134">
    <property type="term" value="F:glucosamine-1-phosphate N-acetyltransferase activity"/>
    <property type="evidence" value="ECO:0007669"/>
    <property type="project" value="UniProtKB-UniRule"/>
</dbReference>
<feature type="active site" description="Proton acceptor" evidence="18">
    <location>
        <position position="364"/>
    </location>
</feature>
<feature type="domain" description="Mannose-1-phosphate guanyltransferase C-terminal" evidence="20">
    <location>
        <begin position="264"/>
        <end position="355"/>
    </location>
</feature>
<feature type="binding site" evidence="18">
    <location>
        <begin position="103"/>
        <end position="105"/>
    </location>
    <ligand>
        <name>UDP-N-acetyl-alpha-D-glucosamine</name>
        <dbReference type="ChEBI" id="CHEBI:57705"/>
    </ligand>
</feature>
<keyword evidence="6 18" id="KW-0548">Nucleotidyltransferase</keyword>
<evidence type="ECO:0000256" key="2">
    <source>
        <dbReference type="ARBA" id="ARBA00007707"/>
    </source>
</evidence>
<dbReference type="InterPro" id="IPR029044">
    <property type="entry name" value="Nucleotide-diphossugar_trans"/>
</dbReference>
<dbReference type="STRING" id="1159017.SAMN02927930_01025"/>
<feature type="binding site" evidence="18">
    <location>
        <position position="170"/>
    </location>
    <ligand>
        <name>UDP-N-acetyl-alpha-D-glucosamine</name>
        <dbReference type="ChEBI" id="CHEBI:57705"/>
    </ligand>
</feature>
<feature type="binding site" evidence="18">
    <location>
        <position position="155"/>
    </location>
    <ligand>
        <name>UDP-N-acetyl-alpha-D-glucosamine</name>
        <dbReference type="ChEBI" id="CHEBI:57705"/>
    </ligand>
</feature>
<dbReference type="Gene3D" id="3.90.550.10">
    <property type="entry name" value="Spore Coat Polysaccharide Biosynthesis Protein SpsA, Chain A"/>
    <property type="match status" value="1"/>
</dbReference>
<comment type="subcellular location">
    <subcellularLocation>
        <location evidence="1 18">Cytoplasm</location>
    </subcellularLocation>
</comment>
<feature type="binding site" evidence="18">
    <location>
        <position position="140"/>
    </location>
    <ligand>
        <name>UDP-N-acetyl-alpha-D-glucosamine</name>
        <dbReference type="ChEBI" id="CHEBI:57705"/>
    </ligand>
</feature>
<evidence type="ECO:0000256" key="9">
    <source>
        <dbReference type="ARBA" id="ARBA00022842"/>
    </source>
</evidence>
<evidence type="ECO:0000313" key="22">
    <source>
        <dbReference type="Proteomes" id="UP000199626"/>
    </source>
</evidence>
<feature type="binding site" evidence="18">
    <location>
        <position position="424"/>
    </location>
    <ligand>
        <name>acetyl-CoA</name>
        <dbReference type="ChEBI" id="CHEBI:57288"/>
    </ligand>
</feature>
<evidence type="ECO:0000256" key="1">
    <source>
        <dbReference type="ARBA" id="ARBA00004496"/>
    </source>
</evidence>
<dbReference type="PROSITE" id="PS00101">
    <property type="entry name" value="HEXAPEP_TRANSFERASES"/>
    <property type="match status" value="1"/>
</dbReference>
<evidence type="ECO:0000256" key="3">
    <source>
        <dbReference type="ARBA" id="ARBA00007947"/>
    </source>
</evidence>
<dbReference type="RefSeq" id="WP_092592431.1">
    <property type="nucleotide sequence ID" value="NZ_FMXN01000004.1"/>
</dbReference>
<feature type="binding site" evidence="18">
    <location>
        <begin position="387"/>
        <end position="388"/>
    </location>
    <ligand>
        <name>acetyl-CoA</name>
        <dbReference type="ChEBI" id="CHEBI:57288"/>
    </ligand>
</feature>
<sequence length="457" mass="48578">MTSSPLNAVILAAGKGTRMRSSLPKVLHKVAHKPMVQHVIDTAVTLNPAQVHVVFGHGGEVLKQQLQGQSLNFVEQAQQLGTGHAVQQVIPHLGDDETVLILYGDVPLTRAETLSNLLAQTQHSPLALLTVTLPDPHGYGRIVRNSQGAVVGIVEHKDATAEQLLIDEVNTGIMAVHSGALKRWLAQLTNDNAQGEYYLTDIVAMAAAEGVAIQTAHPQDIPEVEGANNRVQLAGLERAYQARQADQLMLEGATLMDPARVDVRGAVSVGADVVIDVNVIFEGNVVLGDGVVIENNCLIRNSRIGAGTRIKANSVIEDAQIAERCAIGPFARIRPGTELADEVHVGNFVEIKKTRMGQGSKVSHLTYLGDAKIGAAVNIGAGTITCNYDGVNKFITEIDDGAFIGSNSSLVAPVRIGKQATVGAGSTVTKDIEDNQLAIARGKQRNIEGWQRPIKKG</sequence>
<evidence type="ECO:0000256" key="6">
    <source>
        <dbReference type="ARBA" id="ARBA00022695"/>
    </source>
</evidence>
<dbReference type="InterPro" id="IPR025877">
    <property type="entry name" value="MobA-like_NTP_Trfase"/>
</dbReference>
<dbReference type="InterPro" id="IPR050065">
    <property type="entry name" value="GlmU-like"/>
</dbReference>
<feature type="binding site" evidence="18">
    <location>
        <position position="352"/>
    </location>
    <ligand>
        <name>UDP-N-acetyl-alpha-D-glucosamine</name>
        <dbReference type="ChEBI" id="CHEBI:57705"/>
    </ligand>
</feature>
<evidence type="ECO:0000256" key="8">
    <source>
        <dbReference type="ARBA" id="ARBA00022737"/>
    </source>
</evidence>
<feature type="binding site" evidence="18">
    <location>
        <position position="105"/>
    </location>
    <ligand>
        <name>Mg(2+)</name>
        <dbReference type="ChEBI" id="CHEBI:18420"/>
    </ligand>
</feature>
<dbReference type="UniPathway" id="UPA00973"/>
<dbReference type="GO" id="GO:0003977">
    <property type="term" value="F:UDP-N-acetylglucosamine diphosphorylase activity"/>
    <property type="evidence" value="ECO:0007669"/>
    <property type="project" value="UniProtKB-UniRule"/>
</dbReference>
<dbReference type="GO" id="GO:0009252">
    <property type="term" value="P:peptidoglycan biosynthetic process"/>
    <property type="evidence" value="ECO:0007669"/>
    <property type="project" value="UniProtKB-UniRule"/>
</dbReference>
<dbReference type="Pfam" id="PF25087">
    <property type="entry name" value="GMPPB_C"/>
    <property type="match status" value="1"/>
</dbReference>
<keyword evidence="11 18" id="KW-0573">Peptidoglycan synthesis</keyword>
<dbReference type="PANTHER" id="PTHR43584:SF3">
    <property type="entry name" value="BIFUNCTIONAL PROTEIN GLMU"/>
    <property type="match status" value="1"/>
</dbReference>
<dbReference type="CDD" id="cd02540">
    <property type="entry name" value="GT2_GlmU_N_bac"/>
    <property type="match status" value="1"/>
</dbReference>
<dbReference type="EC" id="2.3.1.157" evidence="18"/>
<comment type="catalytic activity">
    <reaction evidence="15 18">
        <text>alpha-D-glucosamine 1-phosphate + acetyl-CoA = N-acetyl-alpha-D-glucosamine 1-phosphate + CoA + H(+)</text>
        <dbReference type="Rhea" id="RHEA:13725"/>
        <dbReference type="ChEBI" id="CHEBI:15378"/>
        <dbReference type="ChEBI" id="CHEBI:57287"/>
        <dbReference type="ChEBI" id="CHEBI:57288"/>
        <dbReference type="ChEBI" id="CHEBI:57776"/>
        <dbReference type="ChEBI" id="CHEBI:58516"/>
        <dbReference type="EC" id="2.3.1.157"/>
    </reaction>
</comment>
<evidence type="ECO:0000256" key="13">
    <source>
        <dbReference type="ARBA" id="ARBA00023315"/>
    </source>
</evidence>
<feature type="binding site" evidence="18">
    <location>
        <position position="76"/>
    </location>
    <ligand>
        <name>UDP-N-acetyl-alpha-D-glucosamine</name>
        <dbReference type="ChEBI" id="CHEBI:57705"/>
    </ligand>
</feature>
<evidence type="ECO:0000256" key="12">
    <source>
        <dbReference type="ARBA" id="ARBA00023268"/>
    </source>
</evidence>
<proteinExistence type="inferred from homology"/>